<feature type="signal peptide" evidence="1">
    <location>
        <begin position="1"/>
        <end position="20"/>
    </location>
</feature>
<reference evidence="3 4" key="1">
    <citation type="submission" date="2018-08" db="EMBL/GenBank/DDBJ databases">
        <title>A genome reference for cultivated species of the human gut microbiota.</title>
        <authorList>
            <person name="Zou Y."/>
            <person name="Xue W."/>
            <person name="Luo G."/>
        </authorList>
    </citation>
    <scope>NUCLEOTIDE SEQUENCE [LARGE SCALE GENOMIC DNA]</scope>
    <source>
        <strain evidence="3 4">OF03-3</strain>
    </source>
</reference>
<dbReference type="EMBL" id="QSCI01000022">
    <property type="protein sequence ID" value="RGX95804.1"/>
    <property type="molecule type" value="Genomic_DNA"/>
</dbReference>
<evidence type="ECO:0000313" key="3">
    <source>
        <dbReference type="EMBL" id="RGX95804.1"/>
    </source>
</evidence>
<gene>
    <name evidence="3" type="ORF">DXA63_06915</name>
</gene>
<dbReference type="AlphaFoldDB" id="A0AA92UPW4"/>
<dbReference type="InterPro" id="IPR011600">
    <property type="entry name" value="Pept_C14_caspase"/>
</dbReference>
<protein>
    <recommendedName>
        <fullName evidence="2">Peptidase C14 caspase domain-containing protein</fullName>
    </recommendedName>
</protein>
<organism evidence="3 4">
    <name type="scientific">Segatella copri</name>
    <dbReference type="NCBI Taxonomy" id="165179"/>
    <lineage>
        <taxon>Bacteria</taxon>
        <taxon>Pseudomonadati</taxon>
        <taxon>Bacteroidota</taxon>
        <taxon>Bacteroidia</taxon>
        <taxon>Bacteroidales</taxon>
        <taxon>Prevotellaceae</taxon>
        <taxon>Segatella</taxon>
    </lineage>
</organism>
<evidence type="ECO:0000313" key="4">
    <source>
        <dbReference type="Proteomes" id="UP000285604"/>
    </source>
</evidence>
<dbReference type="GO" id="GO:0004197">
    <property type="term" value="F:cysteine-type endopeptidase activity"/>
    <property type="evidence" value="ECO:0007669"/>
    <property type="project" value="InterPro"/>
</dbReference>
<evidence type="ECO:0000256" key="1">
    <source>
        <dbReference type="SAM" id="SignalP"/>
    </source>
</evidence>
<feature type="chain" id="PRO_5041647379" description="Peptidase C14 caspase domain-containing protein" evidence="1">
    <location>
        <begin position="21"/>
        <end position="394"/>
    </location>
</feature>
<proteinExistence type="predicted"/>
<feature type="domain" description="Peptidase C14 caspase" evidence="2">
    <location>
        <begin position="55"/>
        <end position="276"/>
    </location>
</feature>
<name>A0AA92UPW4_9BACT</name>
<dbReference type="Proteomes" id="UP000285604">
    <property type="component" value="Unassembled WGS sequence"/>
</dbReference>
<comment type="caution">
    <text evidence="3">The sequence shown here is derived from an EMBL/GenBank/DDBJ whole genome shotgun (WGS) entry which is preliminary data.</text>
</comment>
<accession>A0AA92UPW4</accession>
<keyword evidence="1" id="KW-0732">Signal</keyword>
<dbReference type="Pfam" id="PF00656">
    <property type="entry name" value="Peptidase_C14"/>
    <property type="match status" value="1"/>
</dbReference>
<dbReference type="Gene3D" id="3.40.50.1460">
    <property type="match status" value="1"/>
</dbReference>
<dbReference type="GO" id="GO:0006508">
    <property type="term" value="P:proteolysis"/>
    <property type="evidence" value="ECO:0007669"/>
    <property type="project" value="InterPro"/>
</dbReference>
<evidence type="ECO:0000259" key="2">
    <source>
        <dbReference type="Pfam" id="PF00656"/>
    </source>
</evidence>
<sequence>MKKLLLLFMLCLSFSTGMYAKTIHWLTFIDTTDRNVGEIDKSSRQLLYSRWIDLVNTTLKDNGYSVNIVDIYDSNTSPENCKKIVNSFNCGSEDIIVFYYIGHGTENTGASKYPLMLMGQLDANKFIPLSWVHDTLKNKGARLTITIGMCCNARQGVAGRITPTFGANYGNTYVSEELSNCIKKMFLNYRGNVLITSASPNESSWACDTTIGPTDYFTFSLLDQFNNELPETSNPTWDSMMESIKEDVYNNVRNNVYIQDKFPGSTQTPIWETHLTSASTPTPTPPVKPKTENVSDKSEMLNTLSNALAYISSTKVSPKERIAMAGKLEIAFDNNAIVRIVSQDGNLVLHKENISIYLGRIATSRLLENVTVVDATGTTNKISSIRVREIYKKR</sequence>